<sequence length="199" mass="21606">MITIKVLRPLQQGAWLLAIALISFGCKKDKGGDDDGDEPAADDYYVSFKANGNPVKYTSSASAQLGQLSGDQLYSATMQGYQNLVAPTQELMGLILWDKQALSTRTYANANLVKKGNGDELIQVVVTYVDSNKDSYQSMRVTSTVPPLDKVVSDVQVTFTTLTASRVSGSFSGTLYKVTDPTLTAKMVITEGKFNLKRL</sequence>
<reference evidence="1" key="1">
    <citation type="submission" date="2023-03" db="EMBL/GenBank/DDBJ databases">
        <title>Andean soil-derived lignocellulolytic bacterial consortium as a source of novel taxa and putative plastic-active enzymes.</title>
        <authorList>
            <person name="Diaz-Garcia L."/>
            <person name="Chuvochina M."/>
            <person name="Feuerriegel G."/>
            <person name="Bunk B."/>
            <person name="Sproer C."/>
            <person name="Streit W.R."/>
            <person name="Rodriguez L.M."/>
            <person name="Overmann J."/>
            <person name="Jimenez D.J."/>
        </authorList>
    </citation>
    <scope>NUCLEOTIDE SEQUENCE</scope>
    <source>
        <strain evidence="1">MAG 7</strain>
    </source>
</reference>
<gene>
    <name evidence="1" type="ORF">P0Y53_06065</name>
</gene>
<organism evidence="1 2">
    <name type="scientific">Candidatus Pseudobacter hemicellulosilyticus</name>
    <dbReference type="NCBI Taxonomy" id="3121375"/>
    <lineage>
        <taxon>Bacteria</taxon>
        <taxon>Pseudomonadati</taxon>
        <taxon>Bacteroidota</taxon>
        <taxon>Chitinophagia</taxon>
        <taxon>Chitinophagales</taxon>
        <taxon>Chitinophagaceae</taxon>
        <taxon>Pseudobacter</taxon>
    </lineage>
</organism>
<name>A0AAJ5WRW3_9BACT</name>
<protein>
    <submittedName>
        <fullName evidence="1">Uncharacterized protein</fullName>
    </submittedName>
</protein>
<proteinExistence type="predicted"/>
<dbReference type="Proteomes" id="UP001220610">
    <property type="component" value="Chromosome"/>
</dbReference>
<dbReference type="EMBL" id="CP119311">
    <property type="protein sequence ID" value="WEK37061.1"/>
    <property type="molecule type" value="Genomic_DNA"/>
</dbReference>
<evidence type="ECO:0000313" key="1">
    <source>
        <dbReference type="EMBL" id="WEK37061.1"/>
    </source>
</evidence>
<dbReference type="PROSITE" id="PS51257">
    <property type="entry name" value="PROKAR_LIPOPROTEIN"/>
    <property type="match status" value="1"/>
</dbReference>
<accession>A0AAJ5WRW3</accession>
<dbReference type="AlphaFoldDB" id="A0AAJ5WRW3"/>
<evidence type="ECO:0000313" key="2">
    <source>
        <dbReference type="Proteomes" id="UP001220610"/>
    </source>
</evidence>